<evidence type="ECO:0000259" key="8">
    <source>
        <dbReference type="SMART" id="SM00487"/>
    </source>
</evidence>
<dbReference type="SUPFAM" id="SSF52540">
    <property type="entry name" value="P-loop containing nucleoside triphosphate hydrolases"/>
    <property type="match status" value="1"/>
</dbReference>
<feature type="region of interest" description="Disordered" evidence="7">
    <location>
        <begin position="1"/>
        <end position="24"/>
    </location>
</feature>
<dbReference type="InterPro" id="IPR041679">
    <property type="entry name" value="DNA2/NAM7-like_C"/>
</dbReference>
<dbReference type="PANTHER" id="PTHR43788:SF8">
    <property type="entry name" value="DNA-BINDING PROTEIN SMUBP-2"/>
    <property type="match status" value="1"/>
</dbReference>
<evidence type="ECO:0000313" key="9">
    <source>
        <dbReference type="EMBL" id="KAG5170397.1"/>
    </source>
</evidence>
<feature type="compositionally biased region" description="Polar residues" evidence="7">
    <location>
        <begin position="1"/>
        <end position="13"/>
    </location>
</feature>
<dbReference type="Gene3D" id="3.40.50.300">
    <property type="entry name" value="P-loop containing nucleotide triphosphate hydrolases"/>
    <property type="match status" value="2"/>
</dbReference>
<comment type="caution">
    <text evidence="9">The sequence shown here is derived from an EMBL/GenBank/DDBJ whole genome shotgun (WGS) entry which is preliminary data.</text>
</comment>
<evidence type="ECO:0000256" key="2">
    <source>
        <dbReference type="ARBA" id="ARBA00022741"/>
    </source>
</evidence>
<dbReference type="Pfam" id="PF13087">
    <property type="entry name" value="AAA_12"/>
    <property type="match status" value="1"/>
</dbReference>
<evidence type="ECO:0000256" key="1">
    <source>
        <dbReference type="ARBA" id="ARBA00007913"/>
    </source>
</evidence>
<evidence type="ECO:0000256" key="4">
    <source>
        <dbReference type="ARBA" id="ARBA00022806"/>
    </source>
</evidence>
<accession>A0A8H7Y0V3</accession>
<comment type="similarity">
    <text evidence="1">Belongs to the DNA2/NAM7 helicase family.</text>
</comment>
<dbReference type="CDD" id="cd17934">
    <property type="entry name" value="DEXXQc_Upf1-like"/>
    <property type="match status" value="1"/>
</dbReference>
<dbReference type="GO" id="GO:0043139">
    <property type="term" value="F:5'-3' DNA helicase activity"/>
    <property type="evidence" value="ECO:0007669"/>
    <property type="project" value="TreeGrafter"/>
</dbReference>
<keyword evidence="3" id="KW-0378">Hydrolase</keyword>
<dbReference type="CDD" id="cd18808">
    <property type="entry name" value="SF1_C_Upf1"/>
    <property type="match status" value="1"/>
</dbReference>
<keyword evidence="5" id="KW-0067">ATP-binding</keyword>
<dbReference type="PANTHER" id="PTHR43788">
    <property type="entry name" value="DNA2/NAM7 HELICASE FAMILY MEMBER"/>
    <property type="match status" value="1"/>
</dbReference>
<organism evidence="9">
    <name type="scientific">Psilocybe cubensis</name>
    <name type="common">Psychedelic mushroom</name>
    <name type="synonym">Stropharia cubensis</name>
    <dbReference type="NCBI Taxonomy" id="181762"/>
    <lineage>
        <taxon>Eukaryota</taxon>
        <taxon>Fungi</taxon>
        <taxon>Dikarya</taxon>
        <taxon>Basidiomycota</taxon>
        <taxon>Agaricomycotina</taxon>
        <taxon>Agaricomycetes</taxon>
        <taxon>Agaricomycetidae</taxon>
        <taxon>Agaricales</taxon>
        <taxon>Agaricineae</taxon>
        <taxon>Strophariaceae</taxon>
        <taxon>Psilocybe</taxon>
    </lineage>
</organism>
<evidence type="ECO:0000256" key="6">
    <source>
        <dbReference type="ARBA" id="ARBA00048432"/>
    </source>
</evidence>
<proteinExistence type="inferred from homology"/>
<feature type="domain" description="Helicase ATP-binding" evidence="8">
    <location>
        <begin position="406"/>
        <end position="618"/>
    </location>
</feature>
<dbReference type="InterPro" id="IPR041677">
    <property type="entry name" value="DNA2/NAM7_AAA_11"/>
</dbReference>
<dbReference type="GO" id="GO:0005524">
    <property type="term" value="F:ATP binding"/>
    <property type="evidence" value="ECO:0007669"/>
    <property type="project" value="UniProtKB-KW"/>
</dbReference>
<comment type="catalytic activity">
    <reaction evidence="6">
        <text>ATP + H2O = ADP + phosphate + H(+)</text>
        <dbReference type="Rhea" id="RHEA:13065"/>
        <dbReference type="ChEBI" id="CHEBI:15377"/>
        <dbReference type="ChEBI" id="CHEBI:15378"/>
        <dbReference type="ChEBI" id="CHEBI:30616"/>
        <dbReference type="ChEBI" id="CHEBI:43474"/>
        <dbReference type="ChEBI" id="CHEBI:456216"/>
        <dbReference type="EC" id="3.6.4.12"/>
    </reaction>
    <physiologicalReaction direction="left-to-right" evidence="6">
        <dbReference type="Rhea" id="RHEA:13066"/>
    </physiologicalReaction>
</comment>
<dbReference type="InterPro" id="IPR027417">
    <property type="entry name" value="P-loop_NTPase"/>
</dbReference>
<dbReference type="InterPro" id="IPR047187">
    <property type="entry name" value="SF1_C_Upf1"/>
</dbReference>
<keyword evidence="2" id="KW-0547">Nucleotide-binding</keyword>
<sequence>MVQEASDLTSGEEYTTPPSPNLQDSANMAQFLVKQKLSSEHDTEICVTSCHELDVHENLPKFMKSVQENTIGLAAAYDQKCRVLRLALSSPTEALVVTLVAKHDRWNGMRKQAKHQACIEAKTSALQCLLNNPAIVKAALRMDKLAASIFLDHRMTIASAKDLLSAGDGPRHSLAALMSVLEGYVPIRKRTVIDMFIKDDSGANGVRETALQAWAAYYATTHPHMALRLEQMSSIDTSTIELHVMAPLAKLIRVADQVLSFKPSRVKHEIKHEQNLETGEILITSQRYKTKVSRTAANQNVEVTFEHGGKRTTSKTRTAEVHGRVAVLCAAEETKGSLVRVETVGRGGPSPAEIMKSDLLLRALHDPDFLISHPFVEALWFPRRKAKNVAKLKVKSEPLPPVDISYDGPLNDSQRAATEAILSRDQSKRVVLVHGPPGTGKTTVIAAAVTSVMASRDRNATVWLVAQSNVAVKNIAEKLASVDFFDFTILVSTGFHFDWHEHLYEKVERNVITSEDLPDDILQAEHMLPTSRVILCTLSMLSNRRLSPITSLVPLRTVIFDEASQIEIGDYLAMMLQFRSTLQKMVFIGDDKQLEPHLSQDIFGMESVFDKSHLRENALFLDTQYRMPLAIATCISENVYKGRLKSLDVNFDTSCCRFVDVASGTDNPQGSSRINKQEVAAILTLSKRFFHQKKSFRIITPYDAQRTLLENALKEAGLPWEDMCFNIDSFQGNEDDYILVSVVRTQRLGFLSDHRRVNVMLTRCKKGMVICTHRGFIEGPARPTLISKLVESLGDSAWVAEQELEAAQIFDKIHDT</sequence>
<dbReference type="EMBL" id="JAFIQS010000004">
    <property type="protein sequence ID" value="KAG5170397.1"/>
    <property type="molecule type" value="Genomic_DNA"/>
</dbReference>
<dbReference type="InterPro" id="IPR014001">
    <property type="entry name" value="Helicase_ATP-bd"/>
</dbReference>
<reference evidence="9" key="1">
    <citation type="submission" date="2021-02" db="EMBL/GenBank/DDBJ databases">
        <title>Psilocybe cubensis genome.</title>
        <authorList>
            <person name="Mckernan K.J."/>
            <person name="Crawford S."/>
            <person name="Trippe A."/>
            <person name="Kane L.T."/>
            <person name="Mclaughlin S."/>
        </authorList>
    </citation>
    <scope>NUCLEOTIDE SEQUENCE [LARGE SCALE GENOMIC DNA]</scope>
    <source>
        <strain evidence="9">MGC-MH-2018</strain>
    </source>
</reference>
<name>A0A8H7Y0V3_PSICU</name>
<dbReference type="SMART" id="SM00487">
    <property type="entry name" value="DEXDc"/>
    <property type="match status" value="1"/>
</dbReference>
<keyword evidence="4" id="KW-0347">Helicase</keyword>
<dbReference type="InterPro" id="IPR050534">
    <property type="entry name" value="Coronavir_polyprotein_1ab"/>
</dbReference>
<dbReference type="OrthoDB" id="6513042at2759"/>
<evidence type="ECO:0000256" key="7">
    <source>
        <dbReference type="SAM" id="MobiDB-lite"/>
    </source>
</evidence>
<evidence type="ECO:0000256" key="3">
    <source>
        <dbReference type="ARBA" id="ARBA00022801"/>
    </source>
</evidence>
<protein>
    <recommendedName>
        <fullName evidence="8">Helicase ATP-binding domain-containing protein</fullName>
    </recommendedName>
</protein>
<dbReference type="GO" id="GO:0016787">
    <property type="term" value="F:hydrolase activity"/>
    <property type="evidence" value="ECO:0007669"/>
    <property type="project" value="UniProtKB-KW"/>
</dbReference>
<evidence type="ECO:0000256" key="5">
    <source>
        <dbReference type="ARBA" id="ARBA00022840"/>
    </source>
</evidence>
<dbReference type="Pfam" id="PF13086">
    <property type="entry name" value="AAA_11"/>
    <property type="match status" value="2"/>
</dbReference>
<gene>
    <name evidence="9" type="ORF">JR316_004786</name>
</gene>
<dbReference type="AlphaFoldDB" id="A0A8H7Y0V3"/>